<accession>A0A0V1GAG2</accession>
<protein>
    <submittedName>
        <fullName evidence="1">Uncharacterized protein</fullName>
    </submittedName>
</protein>
<dbReference type="AlphaFoldDB" id="A0A0V1GAG2"/>
<organism evidence="1 2">
    <name type="scientific">Trichinella zimbabwensis</name>
    <dbReference type="NCBI Taxonomy" id="268475"/>
    <lineage>
        <taxon>Eukaryota</taxon>
        <taxon>Metazoa</taxon>
        <taxon>Ecdysozoa</taxon>
        <taxon>Nematoda</taxon>
        <taxon>Enoplea</taxon>
        <taxon>Dorylaimia</taxon>
        <taxon>Trichinellida</taxon>
        <taxon>Trichinellidae</taxon>
        <taxon>Trichinella</taxon>
    </lineage>
</organism>
<dbReference type="EMBL" id="JYDP01004053">
    <property type="protein sequence ID" value="KRY95200.1"/>
    <property type="molecule type" value="Genomic_DNA"/>
</dbReference>
<sequence length="40" mass="4685">LYLANCFRSIDTNYVHFGEKGFPRKFRNFSFTRNSPVVVG</sequence>
<name>A0A0V1GAG2_9BILA</name>
<gene>
    <name evidence="1" type="ORF">T11_168</name>
</gene>
<evidence type="ECO:0000313" key="2">
    <source>
        <dbReference type="Proteomes" id="UP000055024"/>
    </source>
</evidence>
<feature type="non-terminal residue" evidence="1">
    <location>
        <position position="40"/>
    </location>
</feature>
<proteinExistence type="predicted"/>
<keyword evidence="2" id="KW-1185">Reference proteome</keyword>
<reference evidence="1 2" key="1">
    <citation type="submission" date="2015-01" db="EMBL/GenBank/DDBJ databases">
        <title>Evolution of Trichinella species and genotypes.</title>
        <authorList>
            <person name="Korhonen P.K."/>
            <person name="Edoardo P."/>
            <person name="Giuseppe L.R."/>
            <person name="Gasser R.B."/>
        </authorList>
    </citation>
    <scope>NUCLEOTIDE SEQUENCE [LARGE SCALE GENOMIC DNA]</scope>
    <source>
        <strain evidence="1">ISS1029</strain>
    </source>
</reference>
<evidence type="ECO:0000313" key="1">
    <source>
        <dbReference type="EMBL" id="KRY95200.1"/>
    </source>
</evidence>
<dbReference type="Proteomes" id="UP000055024">
    <property type="component" value="Unassembled WGS sequence"/>
</dbReference>
<comment type="caution">
    <text evidence="1">The sequence shown here is derived from an EMBL/GenBank/DDBJ whole genome shotgun (WGS) entry which is preliminary data.</text>
</comment>
<feature type="non-terminal residue" evidence="1">
    <location>
        <position position="1"/>
    </location>
</feature>